<name>A0A1J5R3W8_9ZZZZ</name>
<evidence type="ECO:0000256" key="2">
    <source>
        <dbReference type="ARBA" id="ARBA00022679"/>
    </source>
</evidence>
<dbReference type="GO" id="GO:0005829">
    <property type="term" value="C:cytosol"/>
    <property type="evidence" value="ECO:0007669"/>
    <property type="project" value="TreeGrafter"/>
</dbReference>
<dbReference type="GO" id="GO:0032259">
    <property type="term" value="P:methylation"/>
    <property type="evidence" value="ECO:0007669"/>
    <property type="project" value="UniProtKB-KW"/>
</dbReference>
<dbReference type="InterPro" id="IPR050554">
    <property type="entry name" value="Met_Synthase/Corrinoid"/>
</dbReference>
<feature type="domain" description="Hcy-binding" evidence="3">
    <location>
        <begin position="3"/>
        <end position="292"/>
    </location>
</feature>
<dbReference type="InterPro" id="IPR017226">
    <property type="entry name" value="BHMT-like"/>
</dbReference>
<dbReference type="SUPFAM" id="SSF82282">
    <property type="entry name" value="Homocysteine S-methyltransferase"/>
    <property type="match status" value="1"/>
</dbReference>
<dbReference type="Gene3D" id="3.20.20.330">
    <property type="entry name" value="Homocysteine-binding-like domain"/>
    <property type="match status" value="1"/>
</dbReference>
<dbReference type="GO" id="GO:0008705">
    <property type="term" value="F:methionine synthase activity"/>
    <property type="evidence" value="ECO:0007669"/>
    <property type="project" value="TreeGrafter"/>
</dbReference>
<evidence type="ECO:0000313" key="4">
    <source>
        <dbReference type="EMBL" id="OIQ90670.1"/>
    </source>
</evidence>
<reference evidence="4" key="1">
    <citation type="submission" date="2016-10" db="EMBL/GenBank/DDBJ databases">
        <title>Sequence of Gallionella enrichment culture.</title>
        <authorList>
            <person name="Poehlein A."/>
            <person name="Muehling M."/>
            <person name="Daniel R."/>
        </authorList>
    </citation>
    <scope>NUCLEOTIDE SEQUENCE</scope>
</reference>
<dbReference type="PROSITE" id="PS50970">
    <property type="entry name" value="HCY"/>
    <property type="match status" value="1"/>
</dbReference>
<keyword evidence="1 4" id="KW-0489">Methyltransferase</keyword>
<dbReference type="PANTHER" id="PTHR45833">
    <property type="entry name" value="METHIONINE SYNTHASE"/>
    <property type="match status" value="1"/>
</dbReference>
<proteinExistence type="predicted"/>
<keyword evidence="2 4" id="KW-0808">Transferase</keyword>
<evidence type="ECO:0000259" key="3">
    <source>
        <dbReference type="PROSITE" id="PS50970"/>
    </source>
</evidence>
<sequence length="307" mass="31732">MDKLTRENFNRLPLTATDGAWGTELMKLGGASAELKDLWNVSAPDKVLQVARSYVNAGARIILTNTFSSNRVTLERHRASGRSAELSRAGAAISRQAAADRALVFGSIGPTGKLVSLKQLDIAEAEAVFAEQAAALAAGGADALVIETMADLEEAKAALRACLRACDLPVGVSFTFDSGKEKNRTMMGVTAAQAWKAAREGGASFVGANCGIGIDAYVKLARELAQCGSDLPLWIKGNAGRPVMAADGSTHYNAGPEDFSRAVPELVAAGVRFIGGCCGSTPAHVAAIVAAIENIRPSESGALSAAS</sequence>
<dbReference type="InterPro" id="IPR036589">
    <property type="entry name" value="HCY_dom_sf"/>
</dbReference>
<accession>A0A1J5R3W8</accession>
<dbReference type="AlphaFoldDB" id="A0A1J5R3W8"/>
<evidence type="ECO:0000256" key="1">
    <source>
        <dbReference type="ARBA" id="ARBA00022603"/>
    </source>
</evidence>
<dbReference type="PANTHER" id="PTHR45833:SF2">
    <property type="entry name" value="BIFUNCTIONAL HOMOCYSTEINE S-METHYLTRANSFERASE_5,10-METHYLENETETRAHYDROFOLATE REDUCTASE"/>
    <property type="match status" value="1"/>
</dbReference>
<gene>
    <name evidence="4" type="primary">yitJ_2</name>
    <name evidence="4" type="ORF">GALL_274000</name>
</gene>
<dbReference type="EMBL" id="MLJW01000283">
    <property type="protein sequence ID" value="OIQ90670.1"/>
    <property type="molecule type" value="Genomic_DNA"/>
</dbReference>
<dbReference type="PIRSF" id="PIRSF037505">
    <property type="entry name" value="Betaine_HMT"/>
    <property type="match status" value="1"/>
</dbReference>
<organism evidence="4">
    <name type="scientific">mine drainage metagenome</name>
    <dbReference type="NCBI Taxonomy" id="410659"/>
    <lineage>
        <taxon>unclassified sequences</taxon>
        <taxon>metagenomes</taxon>
        <taxon>ecological metagenomes</taxon>
    </lineage>
</organism>
<comment type="caution">
    <text evidence="4">The sequence shown here is derived from an EMBL/GenBank/DDBJ whole genome shotgun (WGS) entry which is preliminary data.</text>
</comment>
<dbReference type="GO" id="GO:0008270">
    <property type="term" value="F:zinc ion binding"/>
    <property type="evidence" value="ECO:0007669"/>
    <property type="project" value="InterPro"/>
</dbReference>
<protein>
    <submittedName>
        <fullName evidence="4">Bifunctional homocysteine S-methyltransferase/5,10-methylenetetrahydrofolate reductase</fullName>
    </submittedName>
</protein>
<dbReference type="InterPro" id="IPR003726">
    <property type="entry name" value="HCY_dom"/>
</dbReference>
<dbReference type="Pfam" id="PF02574">
    <property type="entry name" value="S-methyl_trans"/>
    <property type="match status" value="1"/>
</dbReference>